<evidence type="ECO:0000313" key="2">
    <source>
        <dbReference type="Proteomes" id="UP001060215"/>
    </source>
</evidence>
<keyword evidence="2" id="KW-1185">Reference proteome</keyword>
<organism evidence="1 2">
    <name type="scientific">Camellia lanceoleosa</name>
    <dbReference type="NCBI Taxonomy" id="1840588"/>
    <lineage>
        <taxon>Eukaryota</taxon>
        <taxon>Viridiplantae</taxon>
        <taxon>Streptophyta</taxon>
        <taxon>Embryophyta</taxon>
        <taxon>Tracheophyta</taxon>
        <taxon>Spermatophyta</taxon>
        <taxon>Magnoliopsida</taxon>
        <taxon>eudicotyledons</taxon>
        <taxon>Gunneridae</taxon>
        <taxon>Pentapetalae</taxon>
        <taxon>asterids</taxon>
        <taxon>Ericales</taxon>
        <taxon>Theaceae</taxon>
        <taxon>Camellia</taxon>
    </lineage>
</organism>
<name>A0ACC0IM38_9ERIC</name>
<reference evidence="1 2" key="1">
    <citation type="journal article" date="2022" name="Plant J.">
        <title>Chromosome-level genome of Camellia lanceoleosa provides a valuable resource for understanding genome evolution and self-incompatibility.</title>
        <authorList>
            <person name="Gong W."/>
            <person name="Xiao S."/>
            <person name="Wang L."/>
            <person name="Liao Z."/>
            <person name="Chang Y."/>
            <person name="Mo W."/>
            <person name="Hu G."/>
            <person name="Li W."/>
            <person name="Zhao G."/>
            <person name="Zhu H."/>
            <person name="Hu X."/>
            <person name="Ji K."/>
            <person name="Xiang X."/>
            <person name="Song Q."/>
            <person name="Yuan D."/>
            <person name="Jin S."/>
            <person name="Zhang L."/>
        </authorList>
    </citation>
    <scope>NUCLEOTIDE SEQUENCE [LARGE SCALE GENOMIC DNA]</scope>
    <source>
        <strain evidence="1">SQ_2022a</strain>
    </source>
</reference>
<protein>
    <submittedName>
        <fullName evidence="1">Uncharacterized protein</fullName>
    </submittedName>
</protein>
<comment type="caution">
    <text evidence="1">The sequence shown here is derived from an EMBL/GenBank/DDBJ whole genome shotgun (WGS) entry which is preliminary data.</text>
</comment>
<gene>
    <name evidence="1" type="ORF">LOK49_LG02G02085</name>
</gene>
<evidence type="ECO:0000313" key="1">
    <source>
        <dbReference type="EMBL" id="KAI8026495.1"/>
    </source>
</evidence>
<sequence length="394" mass="43393">MSNSERGGVSGEGVEGGDGEFLHPYSSPKGRNSSEFVGPGSPSIRKCDAGDSEIVMELKEEVKRLKKKIEMQSINLVEGFESIFKVKDEECKKLVAENAELRRSLAALEEQVAEQAVHNVTQHFANVNVTNTCFDECGDGNLVDVENGRDNCPNVEGGIMVDASPVTYVPLVDNNEMHGPIQTDDSDVVVVSPLLTEGCSVVDGVNSFVRNIKGKVRKNLKLSGYEYRELRRRGKTMNNDVSLSKPGGVGSSVNVMQREGVVDVEYVGDAKKFFSGFGITNRNTVWKMITEREKDVISTAYERYGDRCTGFQNAETGYHLFVRSLYHSPAKPVETFPALLSTFISHPSLSLSLSLSLAKQDSPLSSLVVFHEWRSKSQAVQGLKRLLEDLCLLQ</sequence>
<proteinExistence type="predicted"/>
<accession>A0ACC0IM38</accession>
<dbReference type="EMBL" id="CM045760">
    <property type="protein sequence ID" value="KAI8026495.1"/>
    <property type="molecule type" value="Genomic_DNA"/>
</dbReference>
<dbReference type="Proteomes" id="UP001060215">
    <property type="component" value="Chromosome 3"/>
</dbReference>